<evidence type="ECO:0000256" key="4">
    <source>
        <dbReference type="ARBA" id="ARBA00022840"/>
    </source>
</evidence>
<keyword evidence="3 9" id="KW-0347">Helicase</keyword>
<evidence type="ECO:0000256" key="3">
    <source>
        <dbReference type="ARBA" id="ARBA00022806"/>
    </source>
</evidence>
<dbReference type="InterPro" id="IPR014017">
    <property type="entry name" value="DNA_helicase_UvrD-like_C"/>
</dbReference>
<protein>
    <recommendedName>
        <fullName evidence="7">DNA 3'-5' helicase</fullName>
        <ecNumber evidence="7">5.6.2.4</ecNumber>
    </recommendedName>
</protein>
<keyword evidence="2 9" id="KW-0378">Hydrolase</keyword>
<evidence type="ECO:0000256" key="6">
    <source>
        <dbReference type="ARBA" id="ARBA00034617"/>
    </source>
</evidence>
<dbReference type="AlphaFoldDB" id="A0AAD5UG58"/>
<dbReference type="GO" id="GO:0016787">
    <property type="term" value="F:hydrolase activity"/>
    <property type="evidence" value="ECO:0007669"/>
    <property type="project" value="UniProtKB-UniRule"/>
</dbReference>
<evidence type="ECO:0000313" key="12">
    <source>
        <dbReference type="EMBL" id="KAJ3254825.1"/>
    </source>
</evidence>
<feature type="transmembrane region" description="Helical" evidence="10">
    <location>
        <begin position="48"/>
        <end position="74"/>
    </location>
</feature>
<proteinExistence type="predicted"/>
<evidence type="ECO:0000256" key="10">
    <source>
        <dbReference type="SAM" id="Phobius"/>
    </source>
</evidence>
<dbReference type="Proteomes" id="UP001210925">
    <property type="component" value="Unassembled WGS sequence"/>
</dbReference>
<dbReference type="InterPro" id="IPR014016">
    <property type="entry name" value="UvrD-like_ATP-bd"/>
</dbReference>
<dbReference type="GO" id="GO:0003677">
    <property type="term" value="F:DNA binding"/>
    <property type="evidence" value="ECO:0007669"/>
    <property type="project" value="InterPro"/>
</dbReference>
<accession>A0AAD5UG58</accession>
<dbReference type="GO" id="GO:0005524">
    <property type="term" value="F:ATP binding"/>
    <property type="evidence" value="ECO:0007669"/>
    <property type="project" value="UniProtKB-UniRule"/>
</dbReference>
<dbReference type="InterPro" id="IPR000212">
    <property type="entry name" value="DNA_helicase_UvrD/REP"/>
</dbReference>
<dbReference type="SUPFAM" id="SSF52540">
    <property type="entry name" value="P-loop containing nucleoside triphosphate hydrolases"/>
    <property type="match status" value="1"/>
</dbReference>
<reference evidence="12" key="1">
    <citation type="submission" date="2020-05" db="EMBL/GenBank/DDBJ databases">
        <title>Phylogenomic resolution of chytrid fungi.</title>
        <authorList>
            <person name="Stajich J.E."/>
            <person name="Amses K."/>
            <person name="Simmons R."/>
            <person name="Seto K."/>
            <person name="Myers J."/>
            <person name="Bonds A."/>
            <person name="Quandt C.A."/>
            <person name="Barry K."/>
            <person name="Liu P."/>
            <person name="Grigoriev I."/>
            <person name="Longcore J.E."/>
            <person name="James T.Y."/>
        </authorList>
    </citation>
    <scope>NUCLEOTIDE SEQUENCE</scope>
    <source>
        <strain evidence="12">PLAUS21</strain>
    </source>
</reference>
<feature type="binding site" evidence="9">
    <location>
        <begin position="426"/>
        <end position="433"/>
    </location>
    <ligand>
        <name>ATP</name>
        <dbReference type="ChEBI" id="CHEBI:30616"/>
    </ligand>
</feature>
<keyword evidence="13" id="KW-1185">Reference proteome</keyword>
<comment type="catalytic activity">
    <reaction evidence="8">
        <text>ATP + H2O = ADP + phosphate + H(+)</text>
        <dbReference type="Rhea" id="RHEA:13065"/>
        <dbReference type="ChEBI" id="CHEBI:15377"/>
        <dbReference type="ChEBI" id="CHEBI:15378"/>
        <dbReference type="ChEBI" id="CHEBI:30616"/>
        <dbReference type="ChEBI" id="CHEBI:43474"/>
        <dbReference type="ChEBI" id="CHEBI:456216"/>
        <dbReference type="EC" id="5.6.2.4"/>
    </reaction>
</comment>
<dbReference type="Pfam" id="PF00580">
    <property type="entry name" value="UvrD-helicase"/>
    <property type="match status" value="2"/>
</dbReference>
<dbReference type="PANTHER" id="PTHR11070">
    <property type="entry name" value="UVRD / RECB / PCRA DNA HELICASE FAMILY MEMBER"/>
    <property type="match status" value="1"/>
</dbReference>
<evidence type="ECO:0000313" key="13">
    <source>
        <dbReference type="Proteomes" id="UP001210925"/>
    </source>
</evidence>
<evidence type="ECO:0000256" key="1">
    <source>
        <dbReference type="ARBA" id="ARBA00022741"/>
    </source>
</evidence>
<dbReference type="GO" id="GO:0000725">
    <property type="term" value="P:recombinational repair"/>
    <property type="evidence" value="ECO:0007669"/>
    <property type="project" value="TreeGrafter"/>
</dbReference>
<keyword evidence="4 9" id="KW-0067">ATP-binding</keyword>
<name>A0AAD5UG58_9FUNG</name>
<comment type="catalytic activity">
    <reaction evidence="6">
        <text>Couples ATP hydrolysis with the unwinding of duplex DNA by translocating in the 3'-5' direction.</text>
        <dbReference type="EC" id="5.6.2.4"/>
    </reaction>
</comment>
<gene>
    <name evidence="12" type="ORF">HK103_006815</name>
</gene>
<keyword evidence="10" id="KW-0812">Transmembrane</keyword>
<evidence type="ECO:0000256" key="8">
    <source>
        <dbReference type="ARBA" id="ARBA00048988"/>
    </source>
</evidence>
<keyword evidence="10" id="KW-0472">Membrane</keyword>
<evidence type="ECO:0000256" key="5">
    <source>
        <dbReference type="ARBA" id="ARBA00023235"/>
    </source>
</evidence>
<dbReference type="CDD" id="cd18807">
    <property type="entry name" value="SF1_C_UvrD"/>
    <property type="match status" value="1"/>
</dbReference>
<evidence type="ECO:0000259" key="11">
    <source>
        <dbReference type="PROSITE" id="PS51198"/>
    </source>
</evidence>
<evidence type="ECO:0000256" key="2">
    <source>
        <dbReference type="ARBA" id="ARBA00022801"/>
    </source>
</evidence>
<evidence type="ECO:0000256" key="9">
    <source>
        <dbReference type="PROSITE-ProRule" id="PRU00560"/>
    </source>
</evidence>
<dbReference type="Pfam" id="PF13361">
    <property type="entry name" value="UvrD_C"/>
    <property type="match status" value="2"/>
</dbReference>
<keyword evidence="10" id="KW-1133">Transmembrane helix</keyword>
<dbReference type="PANTHER" id="PTHR11070:SF2">
    <property type="entry name" value="ATP-DEPENDENT DNA HELICASE SRS2"/>
    <property type="match status" value="1"/>
</dbReference>
<dbReference type="Gene3D" id="3.40.50.300">
    <property type="entry name" value="P-loop containing nucleotide triphosphate hydrolases"/>
    <property type="match status" value="2"/>
</dbReference>
<evidence type="ECO:0000256" key="7">
    <source>
        <dbReference type="ARBA" id="ARBA00034808"/>
    </source>
</evidence>
<dbReference type="EMBL" id="JADGKB010000077">
    <property type="protein sequence ID" value="KAJ3254825.1"/>
    <property type="molecule type" value="Genomic_DNA"/>
</dbReference>
<organism evidence="12 13">
    <name type="scientific">Boothiomyces macroporosus</name>
    <dbReference type="NCBI Taxonomy" id="261099"/>
    <lineage>
        <taxon>Eukaryota</taxon>
        <taxon>Fungi</taxon>
        <taxon>Fungi incertae sedis</taxon>
        <taxon>Chytridiomycota</taxon>
        <taxon>Chytridiomycota incertae sedis</taxon>
        <taxon>Chytridiomycetes</taxon>
        <taxon>Rhizophydiales</taxon>
        <taxon>Terramycetaceae</taxon>
        <taxon>Boothiomyces</taxon>
    </lineage>
</organism>
<keyword evidence="1 9" id="KW-0547">Nucleotide-binding</keyword>
<dbReference type="EC" id="5.6.2.4" evidence="7"/>
<comment type="caution">
    <text evidence="12">The sequence shown here is derived from an EMBL/GenBank/DDBJ whole genome shotgun (WGS) entry which is preliminary data.</text>
</comment>
<dbReference type="CDD" id="cd17932">
    <property type="entry name" value="DEXQc_UvrD"/>
    <property type="match status" value="1"/>
</dbReference>
<feature type="domain" description="UvrD-like helicase ATP-binding" evidence="11">
    <location>
        <begin position="405"/>
        <end position="595"/>
    </location>
</feature>
<dbReference type="InterPro" id="IPR027417">
    <property type="entry name" value="P-loop_NTPase"/>
</dbReference>
<dbReference type="GO" id="GO:0043138">
    <property type="term" value="F:3'-5' DNA helicase activity"/>
    <property type="evidence" value="ECO:0007669"/>
    <property type="project" value="UniProtKB-EC"/>
</dbReference>
<dbReference type="PROSITE" id="PS51198">
    <property type="entry name" value="UVRD_HELICASE_ATP_BIND"/>
    <property type="match status" value="1"/>
</dbReference>
<sequence>MTFEKGDVKGYHVYTDIDDKIEPQGCIDWWVGPPELRKRYCGRRMTGCQFYCLNICSFLAIIFTTVFLVVYLILIPNAIQAQIGSGSVDAATINTLNFTDATNTSTGFYVDMVIKKPSFIPGHVVLHGPTEFLLGDPNNFGSGCAVLLINDTISVATYQDTPLGIPGNITITDMTTMQNILAGKSNYKLGISTSWTITYWGIQWYKNLKLHSVYDMSPDSPAFAFSINSNPFPRAIRADNLNQAIRNEYNVSQLISLGPGLPDLYLDELVLDNYDGTKLVFNTTASFENPMKTQMNLTYMQVSLGAQQPLMTVKLEKQGGDNWELAYPFGIIFRKSVMTVPLTVTLAFLQPQQDFMSSLTFLGNAFQAENSTLFGPFDIIPRSKGFIFGNISRDMQIALPKGSHSLSAEQERIIYSPFNKNYIVTAGAGSGKTFTMLKRVEWMIENKIPDDSIMITTFTHQAGEEIKYRLQDILGDHKIRVGTFDSISQSIVRTRFGSTNLHVGEYSSRFLELLRTESLMQQFKYLFVDEFQDINDLQFQIIKEYYNMGCNIFGVGDAAQNIYRFRGSNPKYMQKFCQIFSNSEHLALTTNYRSTGALVKYSNAARPFILPDCNMTASNAHGEYVPSVMRFDSIESQNEAVVNYIRELVEEGTPLEEIAVLCPINFPLYLLEETLEKHGIKNVMLERYDIYQSKRLNGHVCLSTIHRSKGLEWDVVIMIEMSDDIIPKSTESSSIEEAKRLFYVGITRAKKNLNICFSSNKAPSRFITEISPVLFDKNYDATDNIKAITNTRPKYSNSSLDSILESITVNEYEQLRANGVLPDQSNVETTNLFRPTNFDSIVHKEHLFEDFARFIECFILRSISRVYNLEESRYDQIALQLQTVTPISKAACELYNRKMNDIMRLIEDHHEKFKGKKPKEIQDFMLQGSTNAPLNKSEIKSASVLIHSIITKSARYHIPWQNIQVMDSKLKSTPDAQFIERLGESIKTYADYSIPSTRAIAAIWDISLCYSIVLKQRNRMLYKKITGPQLYEAHKKLFIGITEVFMKQIMNNNQDLLEPVPQIVQCRAPIHLPKAPHIQGSLHIRKGDTLIQIYCSSRPTIPPEIILELLTYKTTLQGINSLAVFNPISGDYSVINVSEWDNDDLLAEFLIKKSKSKVNLKCK</sequence>
<keyword evidence="5" id="KW-0413">Isomerase</keyword>